<evidence type="ECO:0000256" key="1">
    <source>
        <dbReference type="ARBA" id="ARBA00004141"/>
    </source>
</evidence>
<dbReference type="RefSeq" id="WP_049714693.1">
    <property type="nucleotide sequence ID" value="NZ_LFXA01000002.1"/>
</dbReference>
<evidence type="ECO:0000256" key="3">
    <source>
        <dbReference type="ARBA" id="ARBA00022692"/>
    </source>
</evidence>
<dbReference type="PANTHER" id="PTHR43427:SF6">
    <property type="entry name" value="CHLORIDE CHANNEL PROTEIN CLC-E"/>
    <property type="match status" value="1"/>
</dbReference>
<keyword evidence="8" id="KW-0868">Chloride</keyword>
<dbReference type="Pfam" id="PF00654">
    <property type="entry name" value="Voltage_CLC"/>
    <property type="match status" value="1"/>
</dbReference>
<evidence type="ECO:0000256" key="8">
    <source>
        <dbReference type="ARBA" id="ARBA00023214"/>
    </source>
</evidence>
<dbReference type="InterPro" id="IPR046342">
    <property type="entry name" value="CBS_dom_sf"/>
</dbReference>
<feature type="transmembrane region" description="Helical" evidence="11">
    <location>
        <begin position="209"/>
        <end position="233"/>
    </location>
</feature>
<dbReference type="InterPro" id="IPR001807">
    <property type="entry name" value="ClC"/>
</dbReference>
<keyword evidence="7" id="KW-0869">Chloride channel</keyword>
<dbReference type="InterPro" id="IPR000644">
    <property type="entry name" value="CBS_dom"/>
</dbReference>
<name>A0A0K9XKS6_9ACTN</name>
<keyword evidence="3 11" id="KW-0812">Transmembrane</keyword>
<dbReference type="InterPro" id="IPR014743">
    <property type="entry name" value="Cl-channel_core"/>
</dbReference>
<dbReference type="PRINTS" id="PR00762">
    <property type="entry name" value="CLCHANNEL"/>
</dbReference>
<dbReference type="GO" id="GO:0034707">
    <property type="term" value="C:chloride channel complex"/>
    <property type="evidence" value="ECO:0007669"/>
    <property type="project" value="UniProtKB-KW"/>
</dbReference>
<dbReference type="Pfam" id="PF00571">
    <property type="entry name" value="CBS"/>
    <property type="match status" value="1"/>
</dbReference>
<keyword evidence="9" id="KW-0407">Ion channel</keyword>
<feature type="transmembrane region" description="Helical" evidence="11">
    <location>
        <begin position="407"/>
        <end position="425"/>
    </location>
</feature>
<dbReference type="SMART" id="SM00116">
    <property type="entry name" value="CBS"/>
    <property type="match status" value="1"/>
</dbReference>
<feature type="domain" description="CBS" evidence="12">
    <location>
        <begin position="528"/>
        <end position="586"/>
    </location>
</feature>
<dbReference type="PATRIC" id="fig|1678637.3.peg.1125"/>
<keyword evidence="14" id="KW-1185">Reference proteome</keyword>
<comment type="caution">
    <text evidence="13">The sequence shown here is derived from an EMBL/GenBank/DDBJ whole genome shotgun (WGS) entry which is preliminary data.</text>
</comment>
<evidence type="ECO:0000313" key="14">
    <source>
        <dbReference type="Proteomes" id="UP000037288"/>
    </source>
</evidence>
<feature type="transmembrane region" description="Helical" evidence="11">
    <location>
        <begin position="245"/>
        <end position="269"/>
    </location>
</feature>
<dbReference type="Proteomes" id="UP000037288">
    <property type="component" value="Unassembled WGS sequence"/>
</dbReference>
<accession>A0A0K9XKS6</accession>
<organism evidence="13 14">
    <name type="scientific">Streptomyces caatingaensis</name>
    <dbReference type="NCBI Taxonomy" id="1678637"/>
    <lineage>
        <taxon>Bacteria</taxon>
        <taxon>Bacillati</taxon>
        <taxon>Actinomycetota</taxon>
        <taxon>Actinomycetes</taxon>
        <taxon>Kitasatosporales</taxon>
        <taxon>Streptomycetaceae</taxon>
        <taxon>Streptomyces</taxon>
    </lineage>
</organism>
<dbReference type="SUPFAM" id="SSF81340">
    <property type="entry name" value="Clc chloride channel"/>
    <property type="match status" value="1"/>
</dbReference>
<evidence type="ECO:0000256" key="5">
    <source>
        <dbReference type="ARBA" id="ARBA00023065"/>
    </source>
</evidence>
<protein>
    <submittedName>
        <fullName evidence="13">Chloride channel protein</fullName>
    </submittedName>
</protein>
<evidence type="ECO:0000313" key="13">
    <source>
        <dbReference type="EMBL" id="KNB53955.1"/>
    </source>
</evidence>
<evidence type="ECO:0000256" key="10">
    <source>
        <dbReference type="PROSITE-ProRule" id="PRU00703"/>
    </source>
</evidence>
<evidence type="ECO:0000256" key="11">
    <source>
        <dbReference type="SAM" id="Phobius"/>
    </source>
</evidence>
<evidence type="ECO:0000256" key="6">
    <source>
        <dbReference type="ARBA" id="ARBA00023136"/>
    </source>
</evidence>
<feature type="transmembrane region" description="Helical" evidence="11">
    <location>
        <begin position="173"/>
        <end position="197"/>
    </location>
</feature>
<feature type="transmembrane region" description="Helical" evidence="11">
    <location>
        <begin position="75"/>
        <end position="94"/>
    </location>
</feature>
<dbReference type="OrthoDB" id="9767361at2"/>
<dbReference type="Gene3D" id="1.10.3080.10">
    <property type="entry name" value="Clc chloride channel"/>
    <property type="match status" value="1"/>
</dbReference>
<evidence type="ECO:0000259" key="12">
    <source>
        <dbReference type="PROSITE" id="PS51371"/>
    </source>
</evidence>
<feature type="transmembrane region" description="Helical" evidence="11">
    <location>
        <begin position="281"/>
        <end position="299"/>
    </location>
</feature>
<dbReference type="STRING" id="1678637.AC230_05170"/>
<evidence type="ECO:0000256" key="9">
    <source>
        <dbReference type="ARBA" id="ARBA00023303"/>
    </source>
</evidence>
<dbReference type="PROSITE" id="PS51371">
    <property type="entry name" value="CBS"/>
    <property type="match status" value="2"/>
</dbReference>
<evidence type="ECO:0000256" key="7">
    <source>
        <dbReference type="ARBA" id="ARBA00023173"/>
    </source>
</evidence>
<feature type="transmembrane region" description="Helical" evidence="11">
    <location>
        <begin position="343"/>
        <end position="361"/>
    </location>
</feature>
<proteinExistence type="predicted"/>
<evidence type="ECO:0000256" key="2">
    <source>
        <dbReference type="ARBA" id="ARBA00022448"/>
    </source>
</evidence>
<feature type="transmembrane region" description="Helical" evidence="11">
    <location>
        <begin position="25"/>
        <end position="47"/>
    </location>
</feature>
<feature type="domain" description="CBS" evidence="12">
    <location>
        <begin position="459"/>
        <end position="522"/>
    </location>
</feature>
<evidence type="ECO:0000256" key="4">
    <source>
        <dbReference type="ARBA" id="ARBA00022989"/>
    </source>
</evidence>
<keyword evidence="10" id="KW-0129">CBS domain</keyword>
<keyword evidence="6 11" id="KW-0472">Membrane</keyword>
<comment type="subcellular location">
    <subcellularLocation>
        <location evidence="1">Membrane</location>
        <topology evidence="1">Multi-pass membrane protein</topology>
    </subcellularLocation>
</comment>
<dbReference type="GO" id="GO:0005254">
    <property type="term" value="F:chloride channel activity"/>
    <property type="evidence" value="ECO:0007669"/>
    <property type="project" value="UniProtKB-KW"/>
</dbReference>
<keyword evidence="4 11" id="KW-1133">Transmembrane helix</keyword>
<dbReference type="AlphaFoldDB" id="A0A0K9XKS6"/>
<feature type="transmembrane region" description="Helical" evidence="11">
    <location>
        <begin position="368"/>
        <end position="387"/>
    </location>
</feature>
<feature type="transmembrane region" description="Helical" evidence="11">
    <location>
        <begin position="319"/>
        <end position="337"/>
    </location>
</feature>
<dbReference type="InterPro" id="IPR050368">
    <property type="entry name" value="ClC-type_chloride_channel"/>
</dbReference>
<dbReference type="PANTHER" id="PTHR43427">
    <property type="entry name" value="CHLORIDE CHANNEL PROTEIN CLC-E"/>
    <property type="match status" value="1"/>
</dbReference>
<dbReference type="CDD" id="cd00400">
    <property type="entry name" value="Voltage_gated_ClC"/>
    <property type="match status" value="1"/>
</dbReference>
<dbReference type="Gene3D" id="3.10.580.10">
    <property type="entry name" value="CBS-domain"/>
    <property type="match status" value="1"/>
</dbReference>
<gene>
    <name evidence="13" type="ORF">AC230_05170</name>
</gene>
<keyword evidence="5" id="KW-0406">Ion transport</keyword>
<dbReference type="SUPFAM" id="SSF54631">
    <property type="entry name" value="CBS-domain pair"/>
    <property type="match status" value="1"/>
</dbReference>
<dbReference type="CDD" id="cd02205">
    <property type="entry name" value="CBS_pair_SF"/>
    <property type="match status" value="1"/>
</dbReference>
<sequence>MSGHHPAPPSPATTGLGDFTTRPRALLVVAWALPVGAAGAVASWFLLRLIGLIGNLVFRQRLGTELVDPGRVHPAWWLVLGAPVLGGLAVGLLARHGSEKIRGHGMPEAIEAILTRGGVVAPRLALLKPLSAAISIGTGGPFGAEGPVIMTGGAIGSLFGQSLRLTAAERRTLLVAGSAAGMAATFDAPMASVLLAVELLLFEWRPRSLVPVVASVAVATALRVPLLGGGPVFPVDAAAVHLTPLVELLAVLCGLTGGALAVVTTWMVYRAEDAFARLPFHWMWWPALGGLVIGCGGLVEPRALGVGYDVVQQLLAGRATVSLIVGVLVVKSLIWALSLGSGTSGGVLAPVLMIGGALGAWEGMLFPSVVPGFWAMLGLAAVVGGVLRSPLTGVVFTLELTHAWDTGPALLISATSAYALSVLVLKRSLLTEKIARRGLHLTREYATDPLEAFFVREAMDAAPSTVGADDPLDGALAAACAERLRSPDRPQRLIPVLRPDGGLLGIITRRSLRAARAGGGTLTAADAARPCRLTVRGDDTLRRVACLFAEHALTSAPVVDPATGRPIGVIALRDLLHARRHQLVQEGHRERVIRPAGR</sequence>
<reference evidence="14" key="1">
    <citation type="submission" date="2015-07" db="EMBL/GenBank/DDBJ databases">
        <title>Draft genome sequence of Streptomyces sp. CMAA 1322, a bacterium isolated from Caatinga biome, from dry forest semiarid of Brazil.</title>
        <authorList>
            <person name="Santos S.N."/>
            <person name="Gacesa R."/>
            <person name="Taketani R.G."/>
            <person name="Long P.F."/>
            <person name="Melo I.S."/>
        </authorList>
    </citation>
    <scope>NUCLEOTIDE SEQUENCE [LARGE SCALE GENOMIC DNA]</scope>
    <source>
        <strain evidence="14">CMAA 1322</strain>
    </source>
</reference>
<dbReference type="EMBL" id="LFXA01000002">
    <property type="protein sequence ID" value="KNB53955.1"/>
    <property type="molecule type" value="Genomic_DNA"/>
</dbReference>
<keyword evidence="2" id="KW-0813">Transport</keyword>